<keyword evidence="3" id="KW-1185">Reference proteome</keyword>
<protein>
    <submittedName>
        <fullName evidence="2">Uncharacterized protein</fullName>
    </submittedName>
</protein>
<feature type="transmembrane region" description="Helical" evidence="1">
    <location>
        <begin position="41"/>
        <end position="60"/>
    </location>
</feature>
<gene>
    <name evidence="2" type="ORF">OMAG_001230</name>
</gene>
<evidence type="ECO:0000313" key="2">
    <source>
        <dbReference type="EMBL" id="KJJ84908.1"/>
    </source>
</evidence>
<dbReference type="EMBL" id="JYNY01000237">
    <property type="protein sequence ID" value="KJJ84908.1"/>
    <property type="molecule type" value="Genomic_DNA"/>
</dbReference>
<proteinExistence type="predicted"/>
<name>A0A0F0CNK2_9BACT</name>
<reference evidence="2 3" key="1">
    <citation type="submission" date="2015-02" db="EMBL/GenBank/DDBJ databases">
        <title>Single-cell genomics of uncultivated deep-branching MTB reveals a conserved set of magnetosome genes.</title>
        <authorList>
            <person name="Kolinko S."/>
            <person name="Richter M."/>
            <person name="Glockner F.O."/>
            <person name="Brachmann A."/>
            <person name="Schuler D."/>
        </authorList>
    </citation>
    <scope>NUCLEOTIDE SEQUENCE [LARGE SCALE GENOMIC DNA]</scope>
    <source>
        <strain evidence="2">SKK-01</strain>
    </source>
</reference>
<dbReference type="AlphaFoldDB" id="A0A0F0CNK2"/>
<keyword evidence="1" id="KW-1133">Transmembrane helix</keyword>
<dbReference type="Proteomes" id="UP000033428">
    <property type="component" value="Unassembled WGS sequence"/>
</dbReference>
<keyword evidence="1" id="KW-0812">Transmembrane</keyword>
<evidence type="ECO:0000313" key="3">
    <source>
        <dbReference type="Proteomes" id="UP000033428"/>
    </source>
</evidence>
<accession>A0A0F0CNK2</accession>
<evidence type="ECO:0000256" key="1">
    <source>
        <dbReference type="SAM" id="Phobius"/>
    </source>
</evidence>
<sequence length="79" mass="8965">MTVLAIAITKVVAEPKPIALSSLFETPIKGHMPKKYAKTKLLVIVDAIKINIIFFMLKTFSNFNPKTHRKHARKNNFIS</sequence>
<keyword evidence="1" id="KW-0472">Membrane</keyword>
<organism evidence="2 3">
    <name type="scientific">Candidatus Omnitrophus magneticus</name>
    <dbReference type="NCBI Taxonomy" id="1609969"/>
    <lineage>
        <taxon>Bacteria</taxon>
        <taxon>Pseudomonadati</taxon>
        <taxon>Candidatus Omnitrophota</taxon>
        <taxon>Candidatus Omnitrophus</taxon>
    </lineage>
</organism>
<comment type="caution">
    <text evidence="2">The sequence shown here is derived from an EMBL/GenBank/DDBJ whole genome shotgun (WGS) entry which is preliminary data.</text>
</comment>